<sequence length="414" mass="48270">MTKAESSRKKPLKVLFLFQGTTHYYNLVLSKLNARSEVDVVDVVPAKPQNLGEGVYQTRRGISFTIYGLPEYKILNRYFFFRGLWKLLLKERPQIIVTTKVYLRGFYYHLPTLFVRYILGIKLILKDHPFRFLPFRTRQQNLLDEFRRRPDRSPLAFLQNALPLLFHQIALYEERTLYRSLNAIVCYIDNAYTLFGSFGVPRERIFITYNSPDTDHLFSIRRRLEGRVPKIRRHPYRIIHVGRLVPWKNVDLLIRAFGQVKRRFSNAELLIVGYGPEKKELERLTRSLGLAQSVRFLGGIYEYEELGKTLLGCSVYVLAGMGGLSINDAMTFGLPIICSVGDGTEKKLVRHRYNGLYFQEGHVHDLAVKIGFLLAHPRLRVLMGKRSTDIIEREINIHTVIRGYFNAFSYVKDK</sequence>
<accession>A0A1G1W2R3</accession>
<dbReference type="Pfam" id="PF00534">
    <property type="entry name" value="Glycos_transf_1"/>
    <property type="match status" value="1"/>
</dbReference>
<evidence type="ECO:0000313" key="2">
    <source>
        <dbReference type="EMBL" id="OGY21978.1"/>
    </source>
</evidence>
<name>A0A1G1W2R3_9BACT</name>
<dbReference type="PANTHER" id="PTHR12526">
    <property type="entry name" value="GLYCOSYLTRANSFERASE"/>
    <property type="match status" value="1"/>
</dbReference>
<dbReference type="SUPFAM" id="SSF53756">
    <property type="entry name" value="UDP-Glycosyltransferase/glycogen phosphorylase"/>
    <property type="match status" value="1"/>
</dbReference>
<protein>
    <recommendedName>
        <fullName evidence="1">Glycosyl transferase family 1 domain-containing protein</fullName>
    </recommendedName>
</protein>
<reference evidence="2 3" key="1">
    <citation type="journal article" date="2016" name="Nat. Commun.">
        <title>Thousands of microbial genomes shed light on interconnected biogeochemical processes in an aquifer system.</title>
        <authorList>
            <person name="Anantharaman K."/>
            <person name="Brown C.T."/>
            <person name="Hug L.A."/>
            <person name="Sharon I."/>
            <person name="Castelle C.J."/>
            <person name="Probst A.J."/>
            <person name="Thomas B.C."/>
            <person name="Singh A."/>
            <person name="Wilkins M.J."/>
            <person name="Karaoz U."/>
            <person name="Brodie E.L."/>
            <person name="Williams K.H."/>
            <person name="Hubbard S.S."/>
            <person name="Banfield J.F."/>
        </authorList>
    </citation>
    <scope>NUCLEOTIDE SEQUENCE [LARGE SCALE GENOMIC DNA]</scope>
</reference>
<dbReference type="Gene3D" id="3.40.50.2000">
    <property type="entry name" value="Glycogen Phosphorylase B"/>
    <property type="match status" value="2"/>
</dbReference>
<evidence type="ECO:0000313" key="3">
    <source>
        <dbReference type="Proteomes" id="UP000176723"/>
    </source>
</evidence>
<dbReference type="Proteomes" id="UP000176723">
    <property type="component" value="Unassembled WGS sequence"/>
</dbReference>
<dbReference type="EMBL" id="MHCL01000007">
    <property type="protein sequence ID" value="OGY21978.1"/>
    <property type="molecule type" value="Genomic_DNA"/>
</dbReference>
<dbReference type="CDD" id="cd03801">
    <property type="entry name" value="GT4_PimA-like"/>
    <property type="match status" value="1"/>
</dbReference>
<comment type="caution">
    <text evidence="2">The sequence shown here is derived from an EMBL/GenBank/DDBJ whole genome shotgun (WGS) entry which is preliminary data.</text>
</comment>
<dbReference type="STRING" id="1797593.A3A65_02955"/>
<proteinExistence type="predicted"/>
<feature type="domain" description="Glycosyl transferase family 1" evidence="1">
    <location>
        <begin position="230"/>
        <end position="386"/>
    </location>
</feature>
<dbReference type="InterPro" id="IPR001296">
    <property type="entry name" value="Glyco_trans_1"/>
</dbReference>
<dbReference type="GO" id="GO:0016757">
    <property type="term" value="F:glycosyltransferase activity"/>
    <property type="evidence" value="ECO:0007669"/>
    <property type="project" value="InterPro"/>
</dbReference>
<organism evidence="2 3">
    <name type="scientific">Candidatus Chisholmbacteria bacterium RIFCSPLOWO2_01_FULL_49_14</name>
    <dbReference type="NCBI Taxonomy" id="1797593"/>
    <lineage>
        <taxon>Bacteria</taxon>
        <taxon>Candidatus Chisholmiibacteriota</taxon>
    </lineage>
</organism>
<gene>
    <name evidence="2" type="ORF">A3A65_02955</name>
</gene>
<evidence type="ECO:0000259" key="1">
    <source>
        <dbReference type="Pfam" id="PF00534"/>
    </source>
</evidence>
<dbReference type="PANTHER" id="PTHR12526:SF584">
    <property type="entry name" value="GLYCOSYLTRANSFERASE"/>
    <property type="match status" value="1"/>
</dbReference>
<dbReference type="AlphaFoldDB" id="A0A1G1W2R3"/>